<reference evidence="4 5" key="1">
    <citation type="submission" date="2006-02" db="EMBL/GenBank/DDBJ databases">
        <authorList>
            <person name="Pinhassi J."/>
            <person name="Pedros-Alio C."/>
            <person name="Ferriera S."/>
            <person name="Johnson J."/>
            <person name="Kravitz S."/>
            <person name="Halpern A."/>
            <person name="Remington K."/>
            <person name="Beeson K."/>
            <person name="Tran B."/>
            <person name="Rogers Y.-H."/>
            <person name="Friedman R."/>
            <person name="Venter J.C."/>
        </authorList>
    </citation>
    <scope>NUCLEOTIDE SEQUENCE [LARGE SCALE GENOMIC DNA]</scope>
    <source>
        <strain evidence="4 5">MED92</strain>
    </source>
</reference>
<dbReference type="GO" id="GO:0005829">
    <property type="term" value="C:cytosol"/>
    <property type="evidence" value="ECO:0007669"/>
    <property type="project" value="TreeGrafter"/>
</dbReference>
<name>A0A7U8C9A2_NEPCE</name>
<evidence type="ECO:0000256" key="1">
    <source>
        <dbReference type="ARBA" id="ARBA00023002"/>
    </source>
</evidence>
<dbReference type="PIRSF" id="PIRSF004633">
    <property type="entry name" value="UCP_PLP_oxd"/>
    <property type="match status" value="1"/>
</dbReference>
<organism evidence="4 5">
    <name type="scientific">Neptuniibacter caesariensis</name>
    <dbReference type="NCBI Taxonomy" id="207954"/>
    <lineage>
        <taxon>Bacteria</taxon>
        <taxon>Pseudomonadati</taxon>
        <taxon>Pseudomonadota</taxon>
        <taxon>Gammaproteobacteria</taxon>
        <taxon>Oceanospirillales</taxon>
        <taxon>Oceanospirillaceae</taxon>
        <taxon>Neptuniibacter</taxon>
    </lineage>
</organism>
<evidence type="ECO:0000256" key="2">
    <source>
        <dbReference type="SAM" id="Coils"/>
    </source>
</evidence>
<feature type="domain" description="Pyridoxamine 5'-phosphate oxidase N-terminal" evidence="3">
    <location>
        <begin position="16"/>
        <end position="145"/>
    </location>
</feature>
<keyword evidence="2" id="KW-0175">Coiled coil</keyword>
<accession>A0A7U8C9A2</accession>
<dbReference type="RefSeq" id="WP_007020775.1">
    <property type="nucleotide sequence ID" value="NZ_CH724125.1"/>
</dbReference>
<dbReference type="PANTHER" id="PTHR35176:SF6">
    <property type="entry name" value="HEME OXYGENASE HI_0854-RELATED"/>
    <property type="match status" value="1"/>
</dbReference>
<dbReference type="EMBL" id="AAOW01000003">
    <property type="protein sequence ID" value="EAR62465.1"/>
    <property type="molecule type" value="Genomic_DNA"/>
</dbReference>
<keyword evidence="5" id="KW-1185">Reference proteome</keyword>
<dbReference type="Gene3D" id="2.30.110.10">
    <property type="entry name" value="Electron Transport, Fmn-binding Protein, Chain A"/>
    <property type="match status" value="1"/>
</dbReference>
<comment type="caution">
    <text evidence="4">The sequence shown here is derived from an EMBL/GenBank/DDBJ whole genome shotgun (WGS) entry which is preliminary data.</text>
</comment>
<dbReference type="Proteomes" id="UP000002171">
    <property type="component" value="Unassembled WGS sequence"/>
</dbReference>
<dbReference type="InterPro" id="IPR011576">
    <property type="entry name" value="Pyridox_Oxase_N"/>
</dbReference>
<evidence type="ECO:0000259" key="3">
    <source>
        <dbReference type="Pfam" id="PF01243"/>
    </source>
</evidence>
<evidence type="ECO:0000313" key="5">
    <source>
        <dbReference type="Proteomes" id="UP000002171"/>
    </source>
</evidence>
<proteinExistence type="predicted"/>
<gene>
    <name evidence="4" type="ORF">MED92_15548</name>
</gene>
<dbReference type="InterPro" id="IPR012349">
    <property type="entry name" value="Split_barrel_FMN-bd"/>
</dbReference>
<dbReference type="PANTHER" id="PTHR35176">
    <property type="entry name" value="HEME OXYGENASE HI_0854-RELATED"/>
    <property type="match status" value="1"/>
</dbReference>
<dbReference type="GO" id="GO:0016627">
    <property type="term" value="F:oxidoreductase activity, acting on the CH-CH group of donors"/>
    <property type="evidence" value="ECO:0007669"/>
    <property type="project" value="TreeGrafter"/>
</dbReference>
<dbReference type="Pfam" id="PF01243">
    <property type="entry name" value="PNPOx_N"/>
    <property type="match status" value="1"/>
</dbReference>
<protein>
    <submittedName>
        <fullName evidence="4">Heme binding protein</fullName>
    </submittedName>
</protein>
<dbReference type="OrthoDB" id="5345368at2"/>
<dbReference type="SUPFAM" id="SSF50475">
    <property type="entry name" value="FMN-binding split barrel"/>
    <property type="match status" value="1"/>
</dbReference>
<feature type="coiled-coil region" evidence="2">
    <location>
        <begin position="2"/>
        <end position="29"/>
    </location>
</feature>
<evidence type="ECO:0000313" key="4">
    <source>
        <dbReference type="EMBL" id="EAR62465.1"/>
    </source>
</evidence>
<keyword evidence="1" id="KW-0560">Oxidoreductase</keyword>
<sequence>MSQIDQEKLEELQESLSKLQNSRKTLLLSTVTSEGFPEISYAPYVRNESGQFFIFISELASHTQNIMNTAKASVMFINEESESRNLFARERLIYQCSSIEVDNESDLYHTQLDAMEAEFGNMISMLRTLKDFHLFCLEPERGSYVVGFGKAYDVDPVSGTLIHIDEEKLKQGKG</sequence>
<dbReference type="InterPro" id="IPR052019">
    <property type="entry name" value="F420H2_bilvrd_red/Heme_oxyg"/>
</dbReference>
<dbReference type="GO" id="GO:0070967">
    <property type="term" value="F:coenzyme F420 binding"/>
    <property type="evidence" value="ECO:0007669"/>
    <property type="project" value="TreeGrafter"/>
</dbReference>
<dbReference type="AlphaFoldDB" id="A0A7U8C9A2"/>
<dbReference type="InterPro" id="IPR014419">
    <property type="entry name" value="HutZ"/>
</dbReference>